<dbReference type="SUPFAM" id="SSF48019">
    <property type="entry name" value="post-AAA+ oligomerization domain-like"/>
    <property type="match status" value="1"/>
</dbReference>
<organism evidence="12 13">
    <name type="scientific">Vibrio stylophorae</name>
    <dbReference type="NCBI Taxonomy" id="659351"/>
    <lineage>
        <taxon>Bacteria</taxon>
        <taxon>Pseudomonadati</taxon>
        <taxon>Pseudomonadota</taxon>
        <taxon>Gammaproteobacteria</taxon>
        <taxon>Vibrionales</taxon>
        <taxon>Vibrionaceae</taxon>
        <taxon>Vibrio</taxon>
    </lineage>
</organism>
<dbReference type="Proteomes" id="UP000838672">
    <property type="component" value="Unassembled WGS sequence"/>
</dbReference>
<accession>A0ABN8DUR8</accession>
<evidence type="ECO:0000256" key="1">
    <source>
        <dbReference type="ARBA" id="ARBA00012417"/>
    </source>
</evidence>
<sequence length="350" mass="40316">MRTYPEQLQQKLNQGLHRSYLICGDEPLLKLESQQAIIQAAKAQGFLERHAFTLDASLDWQQVYDCANALSLFAQRQIIELQIGDKGIGKHSQALIELCHMLHDDLILIVSGERLNKQQENSKWAKAIMAQGLFVPCLTPDSQRLPRFVQQRCQQVGFKADTASIQLLCQWHEGNLLALSQSLEKLSLLYPDGLLTLPRLEEALSRHHHYTPFQLVDSLLAGQGKRSLRILEQLEAEGVELTILLRTLQKELAQLITLSQAMAQGEAMNQSFNRLQIWQNKRPLYQQALSRFSAEYWRQTWHQLAMLEIQVKQDFDGQHWPMLKQFCLRWCPPHVNQPHSLTFGHMQTAQ</sequence>
<evidence type="ECO:0000256" key="6">
    <source>
        <dbReference type="ARBA" id="ARBA00022932"/>
    </source>
</evidence>
<dbReference type="InterPro" id="IPR008921">
    <property type="entry name" value="DNA_pol3_clamp-load_cplx_C"/>
</dbReference>
<keyword evidence="5" id="KW-0235">DNA replication</keyword>
<name>A0ABN8DUR8_9VIBR</name>
<evidence type="ECO:0000256" key="3">
    <source>
        <dbReference type="ARBA" id="ARBA00022679"/>
    </source>
</evidence>
<feature type="domain" description="DNA polymerase III delta N-terminal" evidence="10">
    <location>
        <begin position="20"/>
        <end position="137"/>
    </location>
</feature>
<dbReference type="Gene3D" id="1.10.8.60">
    <property type="match status" value="1"/>
</dbReference>
<evidence type="ECO:0000259" key="10">
    <source>
        <dbReference type="Pfam" id="PF06144"/>
    </source>
</evidence>
<dbReference type="CDD" id="cd18138">
    <property type="entry name" value="HLD_clamp_pol_III_delta"/>
    <property type="match status" value="1"/>
</dbReference>
<keyword evidence="6" id="KW-0239">DNA-directed DNA polymerase</keyword>
<keyword evidence="4 12" id="KW-0548">Nucleotidyltransferase</keyword>
<dbReference type="EC" id="2.7.7.7" evidence="1 9"/>
<evidence type="ECO:0000313" key="12">
    <source>
        <dbReference type="EMBL" id="CAH0534034.1"/>
    </source>
</evidence>
<dbReference type="Gene3D" id="1.20.272.10">
    <property type="match status" value="1"/>
</dbReference>
<evidence type="ECO:0000256" key="8">
    <source>
        <dbReference type="ARBA" id="ARBA00049244"/>
    </source>
</evidence>
<dbReference type="InterPro" id="IPR032780">
    <property type="entry name" value="DNA_pol3_delt_C"/>
</dbReference>
<dbReference type="InterPro" id="IPR010372">
    <property type="entry name" value="DNA_pol3_delta_N"/>
</dbReference>
<evidence type="ECO:0000259" key="11">
    <source>
        <dbReference type="Pfam" id="PF14840"/>
    </source>
</evidence>
<dbReference type="Gene3D" id="3.40.50.300">
    <property type="entry name" value="P-loop containing nucleotide triphosphate hydrolases"/>
    <property type="match status" value="1"/>
</dbReference>
<keyword evidence="13" id="KW-1185">Reference proteome</keyword>
<evidence type="ECO:0000313" key="13">
    <source>
        <dbReference type="Proteomes" id="UP000838672"/>
    </source>
</evidence>
<protein>
    <recommendedName>
        <fullName evidence="2 9">DNA polymerase III subunit delta</fullName>
        <ecNumber evidence="1 9">2.7.7.7</ecNumber>
    </recommendedName>
</protein>
<dbReference type="Pfam" id="PF14840">
    <property type="entry name" value="DNA_pol3_delt_C"/>
    <property type="match status" value="1"/>
</dbReference>
<evidence type="ECO:0000256" key="2">
    <source>
        <dbReference type="ARBA" id="ARBA00017703"/>
    </source>
</evidence>
<reference evidence="12" key="1">
    <citation type="submission" date="2021-11" db="EMBL/GenBank/DDBJ databases">
        <authorList>
            <person name="Rodrigo-Torres L."/>
            <person name="Arahal R. D."/>
            <person name="Lucena T."/>
        </authorList>
    </citation>
    <scope>NUCLEOTIDE SEQUENCE</scope>
    <source>
        <strain evidence="12">CECT 7929</strain>
    </source>
</reference>
<evidence type="ECO:0000256" key="7">
    <source>
        <dbReference type="ARBA" id="ARBA00034754"/>
    </source>
</evidence>
<feature type="domain" description="DNA polymerase III subunit delta C-terminal" evidence="11">
    <location>
        <begin position="212"/>
        <end position="331"/>
    </location>
</feature>
<keyword evidence="3 12" id="KW-0808">Transferase</keyword>
<dbReference type="PANTHER" id="PTHR34388">
    <property type="entry name" value="DNA POLYMERASE III SUBUNIT DELTA"/>
    <property type="match status" value="1"/>
</dbReference>
<dbReference type="SUPFAM" id="SSF52540">
    <property type="entry name" value="P-loop containing nucleoside triphosphate hydrolases"/>
    <property type="match status" value="1"/>
</dbReference>
<comment type="similarity">
    <text evidence="7">Belongs to the DNA polymerase HolA subunit family.</text>
</comment>
<dbReference type="NCBIfam" id="TIGR01128">
    <property type="entry name" value="holA"/>
    <property type="match status" value="1"/>
</dbReference>
<evidence type="ECO:0000256" key="5">
    <source>
        <dbReference type="ARBA" id="ARBA00022705"/>
    </source>
</evidence>
<gene>
    <name evidence="12" type="primary">holA</name>
    <name evidence="12" type="ORF">VST7929_01935</name>
</gene>
<dbReference type="InterPro" id="IPR005790">
    <property type="entry name" value="DNA_polIII_delta"/>
</dbReference>
<evidence type="ECO:0000256" key="4">
    <source>
        <dbReference type="ARBA" id="ARBA00022695"/>
    </source>
</evidence>
<dbReference type="EMBL" id="CAKLDI010000001">
    <property type="protein sequence ID" value="CAH0534034.1"/>
    <property type="molecule type" value="Genomic_DNA"/>
</dbReference>
<dbReference type="PANTHER" id="PTHR34388:SF1">
    <property type="entry name" value="DNA POLYMERASE III SUBUNIT DELTA"/>
    <property type="match status" value="1"/>
</dbReference>
<proteinExistence type="inferred from homology"/>
<dbReference type="InterPro" id="IPR027417">
    <property type="entry name" value="P-loop_NTPase"/>
</dbReference>
<evidence type="ECO:0000256" key="9">
    <source>
        <dbReference type="NCBIfam" id="TIGR01128"/>
    </source>
</evidence>
<comment type="caution">
    <text evidence="12">The sequence shown here is derived from an EMBL/GenBank/DDBJ whole genome shotgun (WGS) entry which is preliminary data.</text>
</comment>
<dbReference type="GO" id="GO:0003887">
    <property type="term" value="F:DNA-directed DNA polymerase activity"/>
    <property type="evidence" value="ECO:0007669"/>
    <property type="project" value="UniProtKB-EC"/>
</dbReference>
<dbReference type="RefSeq" id="WP_237466443.1">
    <property type="nucleotide sequence ID" value="NZ_CAKLDI010000001.1"/>
</dbReference>
<comment type="catalytic activity">
    <reaction evidence="8">
        <text>DNA(n) + a 2'-deoxyribonucleoside 5'-triphosphate = DNA(n+1) + diphosphate</text>
        <dbReference type="Rhea" id="RHEA:22508"/>
        <dbReference type="Rhea" id="RHEA-COMP:17339"/>
        <dbReference type="Rhea" id="RHEA-COMP:17340"/>
        <dbReference type="ChEBI" id="CHEBI:33019"/>
        <dbReference type="ChEBI" id="CHEBI:61560"/>
        <dbReference type="ChEBI" id="CHEBI:173112"/>
        <dbReference type="EC" id="2.7.7.7"/>
    </reaction>
</comment>
<dbReference type="Pfam" id="PF06144">
    <property type="entry name" value="DNA_pol3_delta"/>
    <property type="match status" value="1"/>
</dbReference>